<evidence type="ECO:0000256" key="1">
    <source>
        <dbReference type="SAM" id="MobiDB-lite"/>
    </source>
</evidence>
<organism evidence="2 3">
    <name type="scientific">Gymnopilus dilepis</name>
    <dbReference type="NCBI Taxonomy" id="231916"/>
    <lineage>
        <taxon>Eukaryota</taxon>
        <taxon>Fungi</taxon>
        <taxon>Dikarya</taxon>
        <taxon>Basidiomycota</taxon>
        <taxon>Agaricomycotina</taxon>
        <taxon>Agaricomycetes</taxon>
        <taxon>Agaricomycetidae</taxon>
        <taxon>Agaricales</taxon>
        <taxon>Agaricineae</taxon>
        <taxon>Hymenogastraceae</taxon>
        <taxon>Gymnopilus</taxon>
    </lineage>
</organism>
<dbReference type="EMBL" id="NHYE01004652">
    <property type="protein sequence ID" value="PPQ83140.1"/>
    <property type="molecule type" value="Genomic_DNA"/>
</dbReference>
<evidence type="ECO:0000313" key="3">
    <source>
        <dbReference type="Proteomes" id="UP000284706"/>
    </source>
</evidence>
<feature type="region of interest" description="Disordered" evidence="1">
    <location>
        <begin position="33"/>
        <end position="67"/>
    </location>
</feature>
<protein>
    <submittedName>
        <fullName evidence="2">Uncharacterized protein</fullName>
    </submittedName>
</protein>
<dbReference type="OrthoDB" id="2355984at2759"/>
<evidence type="ECO:0000313" key="2">
    <source>
        <dbReference type="EMBL" id="PPQ83140.1"/>
    </source>
</evidence>
<reference evidence="2 3" key="1">
    <citation type="journal article" date="2018" name="Evol. Lett.">
        <title>Horizontal gene cluster transfer increased hallucinogenic mushroom diversity.</title>
        <authorList>
            <person name="Reynolds H.T."/>
            <person name="Vijayakumar V."/>
            <person name="Gluck-Thaler E."/>
            <person name="Korotkin H.B."/>
            <person name="Matheny P.B."/>
            <person name="Slot J.C."/>
        </authorList>
    </citation>
    <scope>NUCLEOTIDE SEQUENCE [LARGE SCALE GENOMIC DNA]</scope>
    <source>
        <strain evidence="2 3">SRW20</strain>
    </source>
</reference>
<dbReference type="AlphaFoldDB" id="A0A409WX80"/>
<sequence length="496" mass="53626">MSRILQDNFFAGIAGPHYLCSVASTLLTSGRVRSATTPSTEPTSSGSNPAAPNLEPSSSTPSDPVNSVEIQSRCNAAIESYCSGRLAKAAAILKIQQTIASAGPSASGNAAYKALEGYIKFFDNFDAFCNSAGERGAALEGPSMLQINLRENSREVAEEDDGEEPPSRPRTDRRRFPWVVQEENSPSNLSPELWKMIAALENFARDPKLAKTPLLTRQGASDSLTLRGPTSLLDASSTSTTFSQACIPLQPTPNHGSILGRVKLHSDFKYVEACLFVFPNKRSELEDYGQFVKQLSTSVPAEYHSRIIHFDKAVRLCVAQRRNMLLTDYQFFMDLSLLGLHSGRVAEAPGLRKVAVSVVAGKLAGGGIVGSAPTLPLPATMPTFAPSAGGLDMSQRLYQCRRWEQKGLTPRAALQPPTTDLKMRTIASRSMLPLPSTISDPLPSVPVHELNNIVLSTTITSNPDLLPSSPRPGYQRFEISSTHIPTNHLWAPPARA</sequence>
<feature type="compositionally biased region" description="Polar residues" evidence="1">
    <location>
        <begin position="55"/>
        <end position="67"/>
    </location>
</feature>
<gene>
    <name evidence="2" type="ORF">CVT26_008294</name>
</gene>
<feature type="compositionally biased region" description="Low complexity" evidence="1">
    <location>
        <begin position="34"/>
        <end position="49"/>
    </location>
</feature>
<feature type="region of interest" description="Disordered" evidence="1">
    <location>
        <begin position="152"/>
        <end position="176"/>
    </location>
</feature>
<accession>A0A409WX80</accession>
<comment type="caution">
    <text evidence="2">The sequence shown here is derived from an EMBL/GenBank/DDBJ whole genome shotgun (WGS) entry which is preliminary data.</text>
</comment>
<proteinExistence type="predicted"/>
<keyword evidence="3" id="KW-1185">Reference proteome</keyword>
<name>A0A409WX80_9AGAR</name>
<dbReference type="Proteomes" id="UP000284706">
    <property type="component" value="Unassembled WGS sequence"/>
</dbReference>
<dbReference type="InParanoid" id="A0A409WX80"/>